<dbReference type="SUPFAM" id="SSF52540">
    <property type="entry name" value="P-loop containing nucleoside triphosphate hydrolases"/>
    <property type="match status" value="1"/>
</dbReference>
<sequence>MSTLAIASAGTSPGVTTTALALTMAWARPVMLVEADVSKPSAVVAGLLQGALPADAGLMGVAQTAGIEAVTEQDIWDFSVPLPQQSDEELGRWLLPALSEPAAARQMRSFWTDLLRVLRGLDAHPMDAIVDLGRIEERHGRHDLILDTDHLALVVRSDLASVAALGAYLPEIEADRASRGASETISVIVVEDLAQKISSSQISKYLGVPVAGRIPHAAQAAAALSGGARVTTRTRRPLEAAARAATATLVQSIDKRRALMEGPVA</sequence>
<dbReference type="AlphaFoldDB" id="U5NZV9"/>
<dbReference type="InterPro" id="IPR027417">
    <property type="entry name" value="P-loop_NTPase"/>
</dbReference>
<gene>
    <name evidence="1" type="ORF">LMV7_p00380</name>
</gene>
<proteinExistence type="predicted"/>
<dbReference type="Gene3D" id="3.40.50.300">
    <property type="entry name" value="P-loop containing nucleotide triphosphate hydrolases"/>
    <property type="match status" value="1"/>
</dbReference>
<name>U5NZV9_9MICC</name>
<accession>U5NZV9</accession>
<evidence type="ECO:0000313" key="1">
    <source>
        <dbReference type="EMBL" id="AGY35460.1"/>
    </source>
</evidence>
<organism evidence="1">
    <name type="scientific">Micrococcus sp. V7</name>
    <dbReference type="NCBI Taxonomy" id="404582"/>
    <lineage>
        <taxon>Bacteria</taxon>
        <taxon>Bacillati</taxon>
        <taxon>Actinomycetota</taxon>
        <taxon>Actinomycetes</taxon>
        <taxon>Micrococcales</taxon>
        <taxon>Micrococcaceae</taxon>
        <taxon>Micrococcus</taxon>
    </lineage>
</organism>
<geneLocation type="plasmid" evidence="1">
    <name>pLMV7</name>
</geneLocation>
<reference evidence="1" key="1">
    <citation type="journal article" date="2013" name="Genome Announc.">
        <title>First complete sequence of a giant linear plasmid from a micrococcus strain isolated from an extremely high-altitude lake.</title>
        <authorList>
            <person name="Dib J.R."/>
            <person name="Schuldes J."/>
            <person name="Thurmer A."/>
            <person name="Farias M.E."/>
            <person name="Daniel R."/>
            <person name="Meinhardt F."/>
        </authorList>
    </citation>
    <scope>NUCLEOTIDE SEQUENCE</scope>
    <source>
        <strain evidence="1">V7</strain>
        <plasmid evidence="1">pLMV7</plasmid>
    </source>
</reference>
<keyword evidence="1" id="KW-0614">Plasmid</keyword>
<dbReference type="RefSeq" id="WP_023190096.1">
    <property type="nucleotide sequence ID" value="NC_022599.1"/>
</dbReference>
<protein>
    <submittedName>
        <fullName evidence="1">Uncharacterized protein</fullName>
    </submittedName>
</protein>
<dbReference type="EMBL" id="KF577591">
    <property type="protein sequence ID" value="AGY35460.1"/>
    <property type="molecule type" value="Genomic_DNA"/>
</dbReference>